<comment type="similarity">
    <text evidence="2">Belongs to the ABC transporter superfamily. ABCC family. Conjugate transporter (TC 3.A.1.208) subfamily.</text>
</comment>
<keyword evidence="6" id="KW-0067">ATP-binding</keyword>
<name>A0A4S8ME91_DENBC</name>
<feature type="transmembrane region" description="Helical" evidence="11">
    <location>
        <begin position="197"/>
        <end position="216"/>
    </location>
</feature>
<keyword evidence="5" id="KW-0547">Nucleotide-binding</keyword>
<keyword evidence="4 11" id="KW-0812">Transmembrane</keyword>
<dbReference type="SUPFAM" id="SSF90123">
    <property type="entry name" value="ABC transporter transmembrane region"/>
    <property type="match status" value="2"/>
</dbReference>
<dbReference type="InterPro" id="IPR017871">
    <property type="entry name" value="ABC_transporter-like_CS"/>
</dbReference>
<evidence type="ECO:0000259" key="12">
    <source>
        <dbReference type="PROSITE" id="PS50893"/>
    </source>
</evidence>
<dbReference type="GO" id="GO:0005524">
    <property type="term" value="F:ATP binding"/>
    <property type="evidence" value="ECO:0007669"/>
    <property type="project" value="UniProtKB-KW"/>
</dbReference>
<dbReference type="GO" id="GO:0016887">
    <property type="term" value="F:ATP hydrolysis activity"/>
    <property type="evidence" value="ECO:0007669"/>
    <property type="project" value="InterPro"/>
</dbReference>
<comment type="subcellular location">
    <subcellularLocation>
        <location evidence="1">Membrane</location>
        <topology evidence="1">Multi-pass membrane protein</topology>
    </subcellularLocation>
</comment>
<dbReference type="SUPFAM" id="SSF52540">
    <property type="entry name" value="P-loop containing nucleoside triphosphate hydrolases"/>
    <property type="match status" value="2"/>
</dbReference>
<organism evidence="14 15">
    <name type="scientific">Dendrothele bispora (strain CBS 962.96)</name>
    <dbReference type="NCBI Taxonomy" id="1314807"/>
    <lineage>
        <taxon>Eukaryota</taxon>
        <taxon>Fungi</taxon>
        <taxon>Dikarya</taxon>
        <taxon>Basidiomycota</taxon>
        <taxon>Agaricomycotina</taxon>
        <taxon>Agaricomycetes</taxon>
        <taxon>Agaricomycetidae</taxon>
        <taxon>Agaricales</taxon>
        <taxon>Agaricales incertae sedis</taxon>
        <taxon>Dendrothele</taxon>
    </lineage>
</organism>
<dbReference type="FunFam" id="3.40.50.300:FF:000565">
    <property type="entry name" value="ABC bile acid transporter"/>
    <property type="match status" value="1"/>
</dbReference>
<evidence type="ECO:0000256" key="11">
    <source>
        <dbReference type="SAM" id="Phobius"/>
    </source>
</evidence>
<dbReference type="CDD" id="cd03250">
    <property type="entry name" value="ABCC_MRP_domain1"/>
    <property type="match status" value="1"/>
</dbReference>
<keyword evidence="9 11" id="KW-0472">Membrane</keyword>
<evidence type="ECO:0000256" key="7">
    <source>
        <dbReference type="ARBA" id="ARBA00022989"/>
    </source>
</evidence>
<feature type="region of interest" description="Disordered" evidence="10">
    <location>
        <begin position="780"/>
        <end position="800"/>
    </location>
</feature>
<dbReference type="Gene3D" id="1.20.1560.10">
    <property type="entry name" value="ABC transporter type 1, transmembrane domain"/>
    <property type="match status" value="2"/>
</dbReference>
<feature type="transmembrane region" description="Helical" evidence="11">
    <location>
        <begin position="416"/>
        <end position="440"/>
    </location>
</feature>
<evidence type="ECO:0000313" key="15">
    <source>
        <dbReference type="Proteomes" id="UP000297245"/>
    </source>
</evidence>
<dbReference type="FunFam" id="3.40.50.300:FF:000997">
    <property type="entry name" value="Multidrug resistance-associated protein 1"/>
    <property type="match status" value="1"/>
</dbReference>
<dbReference type="FunFam" id="1.20.1560.10:FF:000010">
    <property type="entry name" value="Multidrug resistance-associated ABC transporter"/>
    <property type="match status" value="1"/>
</dbReference>
<evidence type="ECO:0000256" key="4">
    <source>
        <dbReference type="ARBA" id="ARBA00022692"/>
    </source>
</evidence>
<dbReference type="PROSITE" id="PS00211">
    <property type="entry name" value="ABC_TRANSPORTER_1"/>
    <property type="match status" value="2"/>
</dbReference>
<dbReference type="PANTHER" id="PTHR24223:SF456">
    <property type="entry name" value="MULTIDRUG RESISTANCE-ASSOCIATED PROTEIN LETHAL(2)03659"/>
    <property type="match status" value="1"/>
</dbReference>
<keyword evidence="3" id="KW-0813">Transport</keyword>
<feature type="domain" description="ABC transmembrane type-1" evidence="13">
    <location>
        <begin position="843"/>
        <end position="1118"/>
    </location>
</feature>
<dbReference type="Pfam" id="PF00005">
    <property type="entry name" value="ABC_tran"/>
    <property type="match status" value="2"/>
</dbReference>
<dbReference type="FunFam" id="1.20.1560.10:FF:000061">
    <property type="entry name" value="ATP-binding cassette transporter YOR1"/>
    <property type="match status" value="1"/>
</dbReference>
<keyword evidence="15" id="KW-1185">Reference proteome</keyword>
<dbReference type="PANTHER" id="PTHR24223">
    <property type="entry name" value="ATP-BINDING CASSETTE SUB-FAMILY C"/>
    <property type="match status" value="1"/>
</dbReference>
<dbReference type="PROSITE" id="PS50929">
    <property type="entry name" value="ABC_TM1F"/>
    <property type="match status" value="2"/>
</dbReference>
<dbReference type="GO" id="GO:0140359">
    <property type="term" value="F:ABC-type transporter activity"/>
    <property type="evidence" value="ECO:0007669"/>
    <property type="project" value="InterPro"/>
</dbReference>
<proteinExistence type="inferred from homology"/>
<feature type="compositionally biased region" description="Basic and acidic residues" evidence="10">
    <location>
        <begin position="790"/>
        <end position="800"/>
    </location>
</feature>
<dbReference type="CDD" id="cd03244">
    <property type="entry name" value="ABCC_MRP_domain2"/>
    <property type="match status" value="1"/>
</dbReference>
<dbReference type="SMART" id="SM00382">
    <property type="entry name" value="AAA"/>
    <property type="match status" value="2"/>
</dbReference>
<evidence type="ECO:0000256" key="9">
    <source>
        <dbReference type="ARBA" id="ARBA00023136"/>
    </source>
</evidence>
<evidence type="ECO:0000256" key="1">
    <source>
        <dbReference type="ARBA" id="ARBA00004141"/>
    </source>
</evidence>
<evidence type="ECO:0000259" key="13">
    <source>
        <dbReference type="PROSITE" id="PS50929"/>
    </source>
</evidence>
<feature type="transmembrane region" description="Helical" evidence="11">
    <location>
        <begin position="390"/>
        <end position="410"/>
    </location>
</feature>
<dbReference type="Proteomes" id="UP000297245">
    <property type="component" value="Unassembled WGS sequence"/>
</dbReference>
<protein>
    <submittedName>
        <fullName evidence="14">P-loop containing nucleoside triphosphate hydrolase protein</fullName>
    </submittedName>
</protein>
<dbReference type="Gene3D" id="3.40.50.300">
    <property type="entry name" value="P-loop containing nucleotide triphosphate hydrolases"/>
    <property type="match status" value="2"/>
</dbReference>
<dbReference type="EMBL" id="ML179105">
    <property type="protein sequence ID" value="THV00364.1"/>
    <property type="molecule type" value="Genomic_DNA"/>
</dbReference>
<feature type="domain" description="ABC transporter" evidence="12">
    <location>
        <begin position="1156"/>
        <end position="1401"/>
    </location>
</feature>
<keyword evidence="7 11" id="KW-1133">Transmembrane helix</keyword>
<evidence type="ECO:0000256" key="6">
    <source>
        <dbReference type="ARBA" id="ARBA00022840"/>
    </source>
</evidence>
<keyword evidence="14" id="KW-0378">Hydrolase</keyword>
<dbReference type="InterPro" id="IPR027417">
    <property type="entry name" value="P-loop_NTPase"/>
</dbReference>
<gene>
    <name evidence="14" type="ORF">K435DRAFT_719043</name>
</gene>
<evidence type="ECO:0000256" key="10">
    <source>
        <dbReference type="SAM" id="MobiDB-lite"/>
    </source>
</evidence>
<dbReference type="InterPro" id="IPR003439">
    <property type="entry name" value="ABC_transporter-like_ATP-bd"/>
</dbReference>
<sequence>MDTPAPAFARSWHSRVPFVSAKALPPPASLDDAELIPEIKANWFSYISFSWMTSLLAKGYARPLEATDLYRLGPDRAAKLYAERIVESFERRKNEADAFNQRLDEGQVHPPIYKTFWWSVVGEKEKRSRDWKEKSRRKPSLALACNDAVFGWFWIGGLFRLIADVGTITSPLIVKAIIQFATESHDNLVAGKPLPNIGPGVGLALGLFAVQIVVFLSNAQAYYRGYTTGVILRGALIHALFSQSLRLTSRARSAGGYTTGKLTSLISADVSRIDFCAAYSHMVFTSPIQMIICLVILCVNLGYSAVPGFAFFVLLSPVQGKITKMLFKLRKRSMVWTDNRISLLQELLGNIRLIKIFAWELPFLRRVGKLRKKEMKFLRSRLMLRSINNALGFALPTLAAVLSFIVYALTGHPLDAAIIFSSLSLFNLLRTPLTFLPVALSSIADAYNAFQRVQNVFTAEVIAEGLKIEPEQELAVDVNNATFSWESSPPAKTAPQIKSVSAAPTKTESTSLFTSIKEVVLRLFAKAKPPPTLPTATTSASTLNEKEKELATVNEKPVSPLVKEEERGFKLKNINLAIPKGQLCAIVGPVGSGKSSLLQALVGEMRRIEGTVVFGDRVGYCPQVAWIQSATIRDNITFGQPFDEEKYWQVVKDACLLPDYQMFPDGDMTEVGEKGISLSGGQKQRINVARALYFGSKVTLFDDCFSALDAHVGKDVFENVMKKALDGTTRIVVTHALHFLPRVDYIITLHDGQIVETGSYTELMTRGGMFAKFVKEFGTSGPENEDDEKVDDKKEDVPVDWKERKTQSGKKLMQNEDRNVGSVNINTYMEYFRAGHMTYTFPLFLIAVCFFQGSSVLSPYWLVFWQDRTFPLTQGTYMAIYAVLGFCQALGLFSMGAVFAIFTFNASRVVHRRALTHVMHAPTSFFDTTPLGRIMNRFSKDIDTLDNVLGEAMRQFLGTMVQVVGSIVLVSIVIPWFLIAVAFILLIYYWIAIFYRASAREIKRLDSVLRSSLYSHFSESISGLTTIRAYGESGRFENENANRVDLENRAYWLSVTNQRWLSIRLDFLGSIMVFAVAIMAVGTRADISPAQTGVVLSYMLVVQQAFGWAVRQSAEVENNMNALERLLFYANDVEQEAPHEIPETKPALSWPSTGAIEMKDVVACYRPGLPSVLKGVNLSVKGGEHVGIVGRTGAGKSTITMTMYRTIELSSGSITIDGVDISKIGLRDLRSSLSIIPQDPTLFSGDLRSNLDPFRQYDDAHLWDALKRSYLIDTNKSDSESTLNGKSQGQLTLDSRIEEGGTNLSVGQRSLVSLARALTKDSRVILMDEATASVDFETDHNIQKTVQSEFAGKTLLCIAHRLRTIIGYDKICVVDAGVVVEFDKPEMLMEKEGGIFRGMCERSGISLNDVLVAREARQ</sequence>
<feature type="transmembrane region" description="Helical" evidence="11">
    <location>
        <begin position="839"/>
        <end position="858"/>
    </location>
</feature>
<evidence type="ECO:0000313" key="14">
    <source>
        <dbReference type="EMBL" id="THV00364.1"/>
    </source>
</evidence>
<feature type="transmembrane region" description="Helical" evidence="11">
    <location>
        <begin position="963"/>
        <end position="991"/>
    </location>
</feature>
<dbReference type="GO" id="GO:0016020">
    <property type="term" value="C:membrane"/>
    <property type="evidence" value="ECO:0007669"/>
    <property type="project" value="UniProtKB-SubCell"/>
</dbReference>
<evidence type="ECO:0000256" key="8">
    <source>
        <dbReference type="ARBA" id="ARBA00023026"/>
    </source>
</evidence>
<reference evidence="14 15" key="1">
    <citation type="journal article" date="2019" name="Nat. Ecol. Evol.">
        <title>Megaphylogeny resolves global patterns of mushroom evolution.</title>
        <authorList>
            <person name="Varga T."/>
            <person name="Krizsan K."/>
            <person name="Foldi C."/>
            <person name="Dima B."/>
            <person name="Sanchez-Garcia M."/>
            <person name="Sanchez-Ramirez S."/>
            <person name="Szollosi G.J."/>
            <person name="Szarkandi J.G."/>
            <person name="Papp V."/>
            <person name="Albert L."/>
            <person name="Andreopoulos W."/>
            <person name="Angelini C."/>
            <person name="Antonin V."/>
            <person name="Barry K.W."/>
            <person name="Bougher N.L."/>
            <person name="Buchanan P."/>
            <person name="Buyck B."/>
            <person name="Bense V."/>
            <person name="Catcheside P."/>
            <person name="Chovatia M."/>
            <person name="Cooper J."/>
            <person name="Damon W."/>
            <person name="Desjardin D."/>
            <person name="Finy P."/>
            <person name="Geml J."/>
            <person name="Haridas S."/>
            <person name="Hughes K."/>
            <person name="Justo A."/>
            <person name="Karasinski D."/>
            <person name="Kautmanova I."/>
            <person name="Kiss B."/>
            <person name="Kocsube S."/>
            <person name="Kotiranta H."/>
            <person name="LaButti K.M."/>
            <person name="Lechner B.E."/>
            <person name="Liimatainen K."/>
            <person name="Lipzen A."/>
            <person name="Lukacs Z."/>
            <person name="Mihaltcheva S."/>
            <person name="Morgado L.N."/>
            <person name="Niskanen T."/>
            <person name="Noordeloos M.E."/>
            <person name="Ohm R.A."/>
            <person name="Ortiz-Santana B."/>
            <person name="Ovrebo C."/>
            <person name="Racz N."/>
            <person name="Riley R."/>
            <person name="Savchenko A."/>
            <person name="Shiryaev A."/>
            <person name="Soop K."/>
            <person name="Spirin V."/>
            <person name="Szebenyi C."/>
            <person name="Tomsovsky M."/>
            <person name="Tulloss R.E."/>
            <person name="Uehling J."/>
            <person name="Grigoriev I.V."/>
            <person name="Vagvolgyi C."/>
            <person name="Papp T."/>
            <person name="Martin F.M."/>
            <person name="Miettinen O."/>
            <person name="Hibbett D.S."/>
            <person name="Nagy L.G."/>
        </authorList>
    </citation>
    <scope>NUCLEOTIDE SEQUENCE [LARGE SCALE GENOMIC DNA]</scope>
    <source>
        <strain evidence="14 15">CBS 962.96</strain>
    </source>
</reference>
<feature type="domain" description="ABC transmembrane type-1" evidence="13">
    <location>
        <begin position="154"/>
        <end position="445"/>
    </location>
</feature>
<dbReference type="CDD" id="cd18606">
    <property type="entry name" value="ABC_6TM_YOR1_D2_like"/>
    <property type="match status" value="1"/>
</dbReference>
<dbReference type="InterPro" id="IPR036640">
    <property type="entry name" value="ABC1_TM_sf"/>
</dbReference>
<dbReference type="CDD" id="cd18597">
    <property type="entry name" value="ABC_6TM_YOR1_D1_like"/>
    <property type="match status" value="1"/>
</dbReference>
<dbReference type="PROSITE" id="PS50893">
    <property type="entry name" value="ABC_TRANSPORTER_2"/>
    <property type="match status" value="2"/>
</dbReference>
<feature type="transmembrane region" description="Helical" evidence="11">
    <location>
        <begin position="141"/>
        <end position="162"/>
    </location>
</feature>
<feature type="transmembrane region" description="Helical" evidence="11">
    <location>
        <begin position="288"/>
        <end position="315"/>
    </location>
</feature>
<evidence type="ECO:0000256" key="3">
    <source>
        <dbReference type="ARBA" id="ARBA00022448"/>
    </source>
</evidence>
<feature type="domain" description="ABC transporter" evidence="12">
    <location>
        <begin position="553"/>
        <end position="776"/>
    </location>
</feature>
<keyword evidence="8" id="KW-0843">Virulence</keyword>
<evidence type="ECO:0000256" key="5">
    <source>
        <dbReference type="ARBA" id="ARBA00022741"/>
    </source>
</evidence>
<dbReference type="InterPro" id="IPR003593">
    <property type="entry name" value="AAA+_ATPase"/>
</dbReference>
<evidence type="ECO:0000256" key="2">
    <source>
        <dbReference type="ARBA" id="ARBA00009726"/>
    </source>
</evidence>
<dbReference type="InterPro" id="IPR050173">
    <property type="entry name" value="ABC_transporter_C-like"/>
</dbReference>
<feature type="transmembrane region" description="Helical" evidence="11">
    <location>
        <begin position="878"/>
        <end position="904"/>
    </location>
</feature>
<dbReference type="OrthoDB" id="6500128at2759"/>
<accession>A0A4S8ME91</accession>
<dbReference type="Pfam" id="PF00664">
    <property type="entry name" value="ABC_membrane"/>
    <property type="match status" value="2"/>
</dbReference>
<dbReference type="InterPro" id="IPR011527">
    <property type="entry name" value="ABC1_TM_dom"/>
</dbReference>